<comment type="caution">
    <text evidence="2">The sequence shown here is derived from an EMBL/GenBank/DDBJ whole genome shotgun (WGS) entry which is preliminary data.</text>
</comment>
<dbReference type="AlphaFoldDB" id="A0AA39LVP1"/>
<organism evidence="2 3">
    <name type="scientific">Steinernema hermaphroditum</name>
    <dbReference type="NCBI Taxonomy" id="289476"/>
    <lineage>
        <taxon>Eukaryota</taxon>
        <taxon>Metazoa</taxon>
        <taxon>Ecdysozoa</taxon>
        <taxon>Nematoda</taxon>
        <taxon>Chromadorea</taxon>
        <taxon>Rhabditida</taxon>
        <taxon>Tylenchina</taxon>
        <taxon>Panagrolaimomorpha</taxon>
        <taxon>Strongyloidoidea</taxon>
        <taxon>Steinernematidae</taxon>
        <taxon>Steinernema</taxon>
    </lineage>
</organism>
<evidence type="ECO:0000256" key="1">
    <source>
        <dbReference type="SAM" id="SignalP"/>
    </source>
</evidence>
<name>A0AA39LVP1_9BILA</name>
<feature type="signal peptide" evidence="1">
    <location>
        <begin position="1"/>
        <end position="21"/>
    </location>
</feature>
<evidence type="ECO:0000313" key="3">
    <source>
        <dbReference type="Proteomes" id="UP001175271"/>
    </source>
</evidence>
<accession>A0AA39LVP1</accession>
<feature type="chain" id="PRO_5041443280" evidence="1">
    <location>
        <begin position="22"/>
        <end position="93"/>
    </location>
</feature>
<keyword evidence="3" id="KW-1185">Reference proteome</keyword>
<keyword evidence="1" id="KW-0732">Signal</keyword>
<protein>
    <submittedName>
        <fullName evidence="2">Uncharacterized protein</fullName>
    </submittedName>
</protein>
<evidence type="ECO:0000313" key="2">
    <source>
        <dbReference type="EMBL" id="KAK0411050.1"/>
    </source>
</evidence>
<dbReference type="EMBL" id="JAUCMV010000003">
    <property type="protein sequence ID" value="KAK0411050.1"/>
    <property type="molecule type" value="Genomic_DNA"/>
</dbReference>
<sequence length="93" mass="10581">MRLSFLIYFVAFFVLLLSANSHSYVTSEWSTLKNLSPYYSFIVDILATSRANASDQEGTFSQHCYKGTENSLEWGTVNLSSVVERLFDISYCV</sequence>
<proteinExistence type="predicted"/>
<reference evidence="2" key="1">
    <citation type="submission" date="2023-06" db="EMBL/GenBank/DDBJ databases">
        <title>Genomic analysis of the entomopathogenic nematode Steinernema hermaphroditum.</title>
        <authorList>
            <person name="Schwarz E.M."/>
            <person name="Heppert J.K."/>
            <person name="Baniya A."/>
            <person name="Schwartz H.T."/>
            <person name="Tan C.-H."/>
            <person name="Antoshechkin I."/>
            <person name="Sternberg P.W."/>
            <person name="Goodrich-Blair H."/>
            <person name="Dillman A.R."/>
        </authorList>
    </citation>
    <scope>NUCLEOTIDE SEQUENCE</scope>
    <source>
        <strain evidence="2">PS9179</strain>
        <tissue evidence="2">Whole animal</tissue>
    </source>
</reference>
<gene>
    <name evidence="2" type="ORF">QR680_005452</name>
</gene>
<dbReference type="Proteomes" id="UP001175271">
    <property type="component" value="Unassembled WGS sequence"/>
</dbReference>